<dbReference type="OrthoDB" id="9770099at2"/>
<dbReference type="PANTHER" id="PTHR30572:SF4">
    <property type="entry name" value="ABC TRANSPORTER PERMEASE YTRF"/>
    <property type="match status" value="1"/>
</dbReference>
<evidence type="ECO:0000256" key="7">
    <source>
        <dbReference type="SAM" id="Phobius"/>
    </source>
</evidence>
<evidence type="ECO:0000313" key="10">
    <source>
        <dbReference type="EMBL" id="QDT01786.1"/>
    </source>
</evidence>
<dbReference type="Proteomes" id="UP000318538">
    <property type="component" value="Chromosome"/>
</dbReference>
<sequence>MLWLRTWQLGIKSLALHPLRTGLTMLGIMIGVWAVIVLTAVSQGASDQVQKQIESLGSTTIIVRSQKPPEDKLAGMAATQYGLLRSDLDRILASVPTIDTAIPIREIRRQFTYRDQVVDGRLVGCTPAYAEVNHLKIRAGGGRFLSDADEMKADTVCVVSAGVADRLFPFEEPLGKRVTVPEHTDKYKIVGVLEHRNPSAAIGGSLDSQDFSSDIYIPMQTLRKRIGDTIVTRRSGQFQMEIMELNQITLQAKNQDLVRTSAAMIEGLLATNHSALNDVSVVVPLELLEQARNMKIMFLGIGILIACISLVVGGIGIMNIMLASVTERTREIGIRRALGAKQHDITRQFLVETIVLSFAGAMLGIVIGLLSLPMYRAAIWGVKQGMPDKFAALPAAIREAEPSIVYWTIPLAVAIAVGVGLVSGLYPAIRAAKMNPIEALRHE</sequence>
<evidence type="ECO:0000313" key="11">
    <source>
        <dbReference type="Proteomes" id="UP000318538"/>
    </source>
</evidence>
<evidence type="ECO:0000256" key="4">
    <source>
        <dbReference type="ARBA" id="ARBA00022989"/>
    </source>
</evidence>
<proteinExistence type="inferred from homology"/>
<dbReference type="GO" id="GO:0022857">
    <property type="term" value="F:transmembrane transporter activity"/>
    <property type="evidence" value="ECO:0007669"/>
    <property type="project" value="TreeGrafter"/>
</dbReference>
<organism evidence="10 11">
    <name type="scientific">Rubripirellula lacrimiformis</name>
    <dbReference type="NCBI Taxonomy" id="1930273"/>
    <lineage>
        <taxon>Bacteria</taxon>
        <taxon>Pseudomonadati</taxon>
        <taxon>Planctomycetota</taxon>
        <taxon>Planctomycetia</taxon>
        <taxon>Pirellulales</taxon>
        <taxon>Pirellulaceae</taxon>
        <taxon>Rubripirellula</taxon>
    </lineage>
</organism>
<keyword evidence="3 7" id="KW-0812">Transmembrane</keyword>
<dbReference type="GO" id="GO:0005524">
    <property type="term" value="F:ATP binding"/>
    <property type="evidence" value="ECO:0007669"/>
    <property type="project" value="UniProtKB-KW"/>
</dbReference>
<evidence type="ECO:0000256" key="5">
    <source>
        <dbReference type="ARBA" id="ARBA00023136"/>
    </source>
</evidence>
<evidence type="ECO:0000256" key="2">
    <source>
        <dbReference type="ARBA" id="ARBA00022475"/>
    </source>
</evidence>
<keyword evidence="2" id="KW-1003">Cell membrane</keyword>
<dbReference type="InterPro" id="IPR003838">
    <property type="entry name" value="ABC3_permease_C"/>
</dbReference>
<keyword evidence="11" id="KW-1185">Reference proteome</keyword>
<dbReference type="EMBL" id="CP036525">
    <property type="protein sequence ID" value="QDT01786.1"/>
    <property type="molecule type" value="Genomic_DNA"/>
</dbReference>
<reference evidence="10 11" key="1">
    <citation type="submission" date="2019-02" db="EMBL/GenBank/DDBJ databases">
        <title>Deep-cultivation of Planctomycetes and their phenomic and genomic characterization uncovers novel biology.</title>
        <authorList>
            <person name="Wiegand S."/>
            <person name="Jogler M."/>
            <person name="Boedeker C."/>
            <person name="Pinto D."/>
            <person name="Vollmers J."/>
            <person name="Rivas-Marin E."/>
            <person name="Kohn T."/>
            <person name="Peeters S.H."/>
            <person name="Heuer A."/>
            <person name="Rast P."/>
            <person name="Oberbeckmann S."/>
            <person name="Bunk B."/>
            <person name="Jeske O."/>
            <person name="Meyerdierks A."/>
            <person name="Storesund J.E."/>
            <person name="Kallscheuer N."/>
            <person name="Luecker S."/>
            <person name="Lage O.M."/>
            <person name="Pohl T."/>
            <person name="Merkel B.J."/>
            <person name="Hornburger P."/>
            <person name="Mueller R.-W."/>
            <person name="Bruemmer F."/>
            <person name="Labrenz M."/>
            <person name="Spormann A.M."/>
            <person name="Op den Camp H."/>
            <person name="Overmann J."/>
            <person name="Amann R."/>
            <person name="Jetten M.S.M."/>
            <person name="Mascher T."/>
            <person name="Medema M.H."/>
            <person name="Devos D.P."/>
            <person name="Kaster A.-K."/>
            <person name="Ovreas L."/>
            <person name="Rohde M."/>
            <person name="Galperin M.Y."/>
            <person name="Jogler C."/>
        </authorList>
    </citation>
    <scope>NUCLEOTIDE SEQUENCE [LARGE SCALE GENOMIC DNA]</scope>
    <source>
        <strain evidence="10 11">K22_7</strain>
    </source>
</reference>
<dbReference type="KEGG" id="rlc:K227x_01540"/>
<evidence type="ECO:0000256" key="3">
    <source>
        <dbReference type="ARBA" id="ARBA00022692"/>
    </source>
</evidence>
<dbReference type="InterPro" id="IPR050250">
    <property type="entry name" value="Macrolide_Exporter_MacB"/>
</dbReference>
<keyword evidence="10" id="KW-0067">ATP-binding</keyword>
<dbReference type="RefSeq" id="WP_145167579.1">
    <property type="nucleotide sequence ID" value="NZ_CP036525.1"/>
</dbReference>
<dbReference type="InterPro" id="IPR025857">
    <property type="entry name" value="MacB_PCD"/>
</dbReference>
<accession>A0A517N3U5</accession>
<gene>
    <name evidence="10" type="primary">macB_2</name>
    <name evidence="10" type="ORF">K227x_01540</name>
</gene>
<dbReference type="GO" id="GO:0016787">
    <property type="term" value="F:hydrolase activity"/>
    <property type="evidence" value="ECO:0007669"/>
    <property type="project" value="UniProtKB-KW"/>
</dbReference>
<feature type="transmembrane region" description="Helical" evidence="7">
    <location>
        <begin position="349"/>
        <end position="372"/>
    </location>
</feature>
<feature type="transmembrane region" description="Helical" evidence="7">
    <location>
        <begin position="296"/>
        <end position="322"/>
    </location>
</feature>
<feature type="transmembrane region" description="Helical" evidence="7">
    <location>
        <begin position="21"/>
        <end position="41"/>
    </location>
</feature>
<feature type="domain" description="ABC3 transporter permease C-terminal" evidence="8">
    <location>
        <begin position="304"/>
        <end position="436"/>
    </location>
</feature>
<dbReference type="GO" id="GO:0005886">
    <property type="term" value="C:plasma membrane"/>
    <property type="evidence" value="ECO:0007669"/>
    <property type="project" value="UniProtKB-SubCell"/>
</dbReference>
<feature type="domain" description="MacB-like periplasmic core" evidence="9">
    <location>
        <begin position="21"/>
        <end position="264"/>
    </location>
</feature>
<feature type="transmembrane region" description="Helical" evidence="7">
    <location>
        <begin position="404"/>
        <end position="426"/>
    </location>
</feature>
<name>A0A517N3U5_9BACT</name>
<dbReference type="Pfam" id="PF02687">
    <property type="entry name" value="FtsX"/>
    <property type="match status" value="1"/>
</dbReference>
<evidence type="ECO:0000259" key="9">
    <source>
        <dbReference type="Pfam" id="PF12704"/>
    </source>
</evidence>
<keyword evidence="10" id="KW-0378">Hydrolase</keyword>
<dbReference type="Pfam" id="PF12704">
    <property type="entry name" value="MacB_PCD"/>
    <property type="match status" value="1"/>
</dbReference>
<comment type="similarity">
    <text evidence="6">Belongs to the ABC-4 integral membrane protein family.</text>
</comment>
<keyword evidence="4 7" id="KW-1133">Transmembrane helix</keyword>
<dbReference type="EC" id="3.6.3.-" evidence="10"/>
<evidence type="ECO:0000256" key="6">
    <source>
        <dbReference type="ARBA" id="ARBA00038076"/>
    </source>
</evidence>
<evidence type="ECO:0000259" key="8">
    <source>
        <dbReference type="Pfam" id="PF02687"/>
    </source>
</evidence>
<comment type="subcellular location">
    <subcellularLocation>
        <location evidence="1">Cell membrane</location>
        <topology evidence="1">Multi-pass membrane protein</topology>
    </subcellularLocation>
</comment>
<keyword evidence="10" id="KW-0547">Nucleotide-binding</keyword>
<evidence type="ECO:0000256" key="1">
    <source>
        <dbReference type="ARBA" id="ARBA00004651"/>
    </source>
</evidence>
<dbReference type="AlphaFoldDB" id="A0A517N3U5"/>
<dbReference type="PANTHER" id="PTHR30572">
    <property type="entry name" value="MEMBRANE COMPONENT OF TRANSPORTER-RELATED"/>
    <property type="match status" value="1"/>
</dbReference>
<keyword evidence="5 7" id="KW-0472">Membrane</keyword>
<protein>
    <submittedName>
        <fullName evidence="10">Macrolide export ATP-binding/permease protein MacB</fullName>
        <ecNumber evidence="10">3.6.3.-</ecNumber>
    </submittedName>
</protein>